<evidence type="ECO:0000313" key="5">
    <source>
        <dbReference type="EMBL" id="TWF78299.1"/>
    </source>
</evidence>
<evidence type="ECO:0000256" key="2">
    <source>
        <dbReference type="ARBA" id="ARBA00023125"/>
    </source>
</evidence>
<dbReference type="InterPro" id="IPR051081">
    <property type="entry name" value="HTH_MetalResp_TranReg"/>
</dbReference>
<gene>
    <name evidence="5" type="ORF">FHX44_114222</name>
</gene>
<organism evidence="5 6">
    <name type="scientific">Pseudonocardia hierapolitana</name>
    <dbReference type="NCBI Taxonomy" id="1128676"/>
    <lineage>
        <taxon>Bacteria</taxon>
        <taxon>Bacillati</taxon>
        <taxon>Actinomycetota</taxon>
        <taxon>Actinomycetes</taxon>
        <taxon>Pseudonocardiales</taxon>
        <taxon>Pseudonocardiaceae</taxon>
        <taxon>Pseudonocardia</taxon>
    </lineage>
</organism>
<dbReference type="EMBL" id="VIWU01000001">
    <property type="protein sequence ID" value="TWF78299.1"/>
    <property type="molecule type" value="Genomic_DNA"/>
</dbReference>
<protein>
    <submittedName>
        <fullName evidence="5">ArsR family transcriptional regulator</fullName>
    </submittedName>
</protein>
<dbReference type="SUPFAM" id="SSF46785">
    <property type="entry name" value="Winged helix' DNA-binding domain"/>
    <property type="match status" value="1"/>
</dbReference>
<dbReference type="GO" id="GO:0003677">
    <property type="term" value="F:DNA binding"/>
    <property type="evidence" value="ECO:0007669"/>
    <property type="project" value="UniProtKB-KW"/>
</dbReference>
<name>A0A561STW2_9PSEU</name>
<evidence type="ECO:0000256" key="1">
    <source>
        <dbReference type="ARBA" id="ARBA00023015"/>
    </source>
</evidence>
<keyword evidence="3" id="KW-0804">Transcription</keyword>
<accession>A0A561STW2</accession>
<dbReference type="PROSITE" id="PS50987">
    <property type="entry name" value="HTH_ARSR_2"/>
    <property type="match status" value="1"/>
</dbReference>
<evidence type="ECO:0000313" key="6">
    <source>
        <dbReference type="Proteomes" id="UP000321261"/>
    </source>
</evidence>
<keyword evidence="1" id="KW-0805">Transcription regulation</keyword>
<dbReference type="PANTHER" id="PTHR33154:SF33">
    <property type="entry name" value="TRANSCRIPTIONAL REPRESSOR SDPR"/>
    <property type="match status" value="1"/>
</dbReference>
<dbReference type="InterPro" id="IPR001845">
    <property type="entry name" value="HTH_ArsR_DNA-bd_dom"/>
</dbReference>
<dbReference type="Proteomes" id="UP000321261">
    <property type="component" value="Unassembled WGS sequence"/>
</dbReference>
<comment type="caution">
    <text evidence="5">The sequence shown here is derived from an EMBL/GenBank/DDBJ whole genome shotgun (WGS) entry which is preliminary data.</text>
</comment>
<dbReference type="Pfam" id="PF01022">
    <property type="entry name" value="HTH_5"/>
    <property type="match status" value="1"/>
</dbReference>
<evidence type="ECO:0000256" key="3">
    <source>
        <dbReference type="ARBA" id="ARBA00023163"/>
    </source>
</evidence>
<dbReference type="PANTHER" id="PTHR33154">
    <property type="entry name" value="TRANSCRIPTIONAL REGULATOR, ARSR FAMILY"/>
    <property type="match status" value="1"/>
</dbReference>
<dbReference type="AlphaFoldDB" id="A0A561STW2"/>
<dbReference type="InterPro" id="IPR036390">
    <property type="entry name" value="WH_DNA-bd_sf"/>
</dbReference>
<dbReference type="SMART" id="SM00418">
    <property type="entry name" value="HTH_ARSR"/>
    <property type="match status" value="1"/>
</dbReference>
<feature type="domain" description="HTH arsR-type" evidence="4">
    <location>
        <begin position="1"/>
        <end position="99"/>
    </location>
</feature>
<dbReference type="Gene3D" id="1.10.10.10">
    <property type="entry name" value="Winged helix-like DNA-binding domain superfamily/Winged helix DNA-binding domain"/>
    <property type="match status" value="1"/>
</dbReference>
<sequence length="99" mass="11419">MSEEVFRALASATRLDILHWLKDPARNFGHQEIGDFDVEGVCVSVIQERTGLSQPAVSAHLKILYQAKLLTRQKIGHWHFYKRDDEEIKRFLDTLAEAL</sequence>
<dbReference type="GO" id="GO:0003700">
    <property type="term" value="F:DNA-binding transcription factor activity"/>
    <property type="evidence" value="ECO:0007669"/>
    <property type="project" value="InterPro"/>
</dbReference>
<evidence type="ECO:0000259" key="4">
    <source>
        <dbReference type="PROSITE" id="PS50987"/>
    </source>
</evidence>
<dbReference type="InterPro" id="IPR036388">
    <property type="entry name" value="WH-like_DNA-bd_sf"/>
</dbReference>
<dbReference type="InterPro" id="IPR011991">
    <property type="entry name" value="ArsR-like_HTH"/>
</dbReference>
<keyword evidence="2" id="KW-0238">DNA-binding</keyword>
<reference evidence="5 6" key="1">
    <citation type="submission" date="2019-06" db="EMBL/GenBank/DDBJ databases">
        <title>Sequencing the genomes of 1000 actinobacteria strains.</title>
        <authorList>
            <person name="Klenk H.-P."/>
        </authorList>
    </citation>
    <scope>NUCLEOTIDE SEQUENCE [LARGE SCALE GENOMIC DNA]</scope>
    <source>
        <strain evidence="5 6">DSM 45671</strain>
    </source>
</reference>
<keyword evidence="6" id="KW-1185">Reference proteome</keyword>
<proteinExistence type="predicted"/>
<dbReference type="CDD" id="cd00090">
    <property type="entry name" value="HTH_ARSR"/>
    <property type="match status" value="1"/>
</dbReference>